<evidence type="ECO:0000256" key="3">
    <source>
        <dbReference type="ARBA" id="ARBA00022692"/>
    </source>
</evidence>
<evidence type="ECO:0000256" key="2">
    <source>
        <dbReference type="ARBA" id="ARBA00022448"/>
    </source>
</evidence>
<dbReference type="EMBL" id="JARQBJ010000003">
    <property type="protein sequence ID" value="MDT2810152.1"/>
    <property type="molecule type" value="Genomic_DNA"/>
</dbReference>
<feature type="transmembrane region" description="Helical" evidence="6">
    <location>
        <begin position="316"/>
        <end position="334"/>
    </location>
</feature>
<dbReference type="NCBIfam" id="TIGR00792">
    <property type="entry name" value="gph"/>
    <property type="match status" value="1"/>
</dbReference>
<proteinExistence type="predicted"/>
<feature type="transmembrane region" description="Helical" evidence="6">
    <location>
        <begin position="125"/>
        <end position="148"/>
    </location>
</feature>
<dbReference type="GO" id="GO:0006814">
    <property type="term" value="P:sodium ion transport"/>
    <property type="evidence" value="ECO:0007669"/>
    <property type="project" value="InterPro"/>
</dbReference>
<dbReference type="GO" id="GO:0005886">
    <property type="term" value="C:plasma membrane"/>
    <property type="evidence" value="ECO:0007669"/>
    <property type="project" value="UniProtKB-SubCell"/>
</dbReference>
<keyword evidence="4 6" id="KW-1133">Transmembrane helix</keyword>
<dbReference type="InterPro" id="IPR036259">
    <property type="entry name" value="MFS_trans_sf"/>
</dbReference>
<dbReference type="Proteomes" id="UP001256711">
    <property type="component" value="Unassembled WGS sequence"/>
</dbReference>
<dbReference type="GO" id="GO:0008643">
    <property type="term" value="P:carbohydrate transport"/>
    <property type="evidence" value="ECO:0007669"/>
    <property type="project" value="InterPro"/>
</dbReference>
<feature type="transmembrane region" description="Helical" evidence="6">
    <location>
        <begin position="286"/>
        <end position="304"/>
    </location>
</feature>
<evidence type="ECO:0000256" key="4">
    <source>
        <dbReference type="ARBA" id="ARBA00022989"/>
    </source>
</evidence>
<feature type="transmembrane region" description="Helical" evidence="6">
    <location>
        <begin position="55"/>
        <end position="81"/>
    </location>
</feature>
<name>A0AAW8U1J7_9ENTE</name>
<dbReference type="InterPro" id="IPR039672">
    <property type="entry name" value="MFS_2"/>
</dbReference>
<dbReference type="Gene3D" id="1.20.1250.20">
    <property type="entry name" value="MFS general substrate transporter like domains"/>
    <property type="match status" value="2"/>
</dbReference>
<reference evidence="8" key="1">
    <citation type="submission" date="2023-03" db="EMBL/GenBank/DDBJ databases">
        <authorList>
            <person name="Shen W."/>
            <person name="Cai J."/>
        </authorList>
    </citation>
    <scope>NUCLEOTIDE SEQUENCE</scope>
    <source>
        <strain evidence="8">B226-2</strain>
    </source>
</reference>
<dbReference type="SUPFAM" id="SSF103473">
    <property type="entry name" value="MFS general substrate transporter"/>
    <property type="match status" value="1"/>
</dbReference>
<keyword evidence="2" id="KW-0813">Transport</keyword>
<dbReference type="GO" id="GO:0015293">
    <property type="term" value="F:symporter activity"/>
    <property type="evidence" value="ECO:0007669"/>
    <property type="project" value="InterPro"/>
</dbReference>
<feature type="transmembrane region" description="Helical" evidence="6">
    <location>
        <begin position="340"/>
        <end position="368"/>
    </location>
</feature>
<dbReference type="PROSITE" id="PS50850">
    <property type="entry name" value="MFS"/>
    <property type="match status" value="1"/>
</dbReference>
<dbReference type="InterPro" id="IPR001927">
    <property type="entry name" value="Na/Gal_symport"/>
</dbReference>
<comment type="subcellular location">
    <subcellularLocation>
        <location evidence="1">Cell membrane</location>
        <topology evidence="1">Multi-pass membrane protein</topology>
    </subcellularLocation>
</comment>
<evidence type="ECO:0000313" key="8">
    <source>
        <dbReference type="EMBL" id="MDT2810152.1"/>
    </source>
</evidence>
<dbReference type="PANTHER" id="PTHR11328">
    <property type="entry name" value="MAJOR FACILITATOR SUPERFAMILY DOMAIN-CONTAINING PROTEIN"/>
    <property type="match status" value="1"/>
</dbReference>
<feature type="transmembrane region" description="Helical" evidence="6">
    <location>
        <begin position="429"/>
        <end position="452"/>
    </location>
</feature>
<feature type="transmembrane region" description="Helical" evidence="6">
    <location>
        <begin position="102"/>
        <end position="119"/>
    </location>
</feature>
<dbReference type="RefSeq" id="WP_311835352.1">
    <property type="nucleotide sequence ID" value="NZ_JARQBJ010000003.1"/>
</dbReference>
<organism evidence="8 9">
    <name type="scientific">Enterococcus asini</name>
    <dbReference type="NCBI Taxonomy" id="57732"/>
    <lineage>
        <taxon>Bacteria</taxon>
        <taxon>Bacillati</taxon>
        <taxon>Bacillota</taxon>
        <taxon>Bacilli</taxon>
        <taxon>Lactobacillales</taxon>
        <taxon>Enterococcaceae</taxon>
        <taxon>Enterococcus</taxon>
    </lineage>
</organism>
<dbReference type="InterPro" id="IPR020846">
    <property type="entry name" value="MFS_dom"/>
</dbReference>
<protein>
    <submittedName>
        <fullName evidence="8">MFS transporter</fullName>
    </submittedName>
</protein>
<evidence type="ECO:0000256" key="5">
    <source>
        <dbReference type="ARBA" id="ARBA00023136"/>
    </source>
</evidence>
<gene>
    <name evidence="8" type="ORF">P7H43_06630</name>
</gene>
<sequence length="473" mass="52004">MLHVEDKNKEVAASSVPAFGMKDKIGYMFGDLGNCFILGLVNSFLMIYYTNVLGIAGGIVGVLFLISRIVDAVADVTVGRLSDLSPLTKEGRFSPWIRRMKYPFTLACVVLFLPFVQNFPDTLKIVYIFVSYIVYGIFLSTINIPYGSMASAISSDPSDRVSLSTYRSVGSAIGGSTTGFLIPILMYTTLDNGDRVISGMHFFWIAIGCAAIAFIAYILTCKLTTERVRVEKKEEASTKQLLQGLSKNRALVVLVIVDLFIVINQILAGTNLTYLFNDYFQNEKAMSVALLFNYGTVIVLAPFAKRLTERFGKKEASVCALLFSAVMYLIMYFMHITSPWLYLVVLFIATLGAGLFNLMVWSFITDVIDYHQYVTGDREDGTVYGVNSFARKVGQALAGAVGGFMLQLIGYHESAAGGVIQTAVVRDRIYAMANLVPVVCLVIAAVTLLIGYPLTKSKTIKMGEELKKINEGN</sequence>
<dbReference type="Pfam" id="PF13347">
    <property type="entry name" value="MFS_2"/>
    <property type="match status" value="1"/>
</dbReference>
<evidence type="ECO:0000313" key="9">
    <source>
        <dbReference type="Proteomes" id="UP001256711"/>
    </source>
</evidence>
<feature type="domain" description="Major facilitator superfamily (MFS) profile" evidence="7">
    <location>
        <begin position="1"/>
        <end position="456"/>
    </location>
</feature>
<evidence type="ECO:0000256" key="1">
    <source>
        <dbReference type="ARBA" id="ARBA00004651"/>
    </source>
</evidence>
<feature type="transmembrane region" description="Helical" evidence="6">
    <location>
        <begin position="169"/>
        <end position="190"/>
    </location>
</feature>
<dbReference type="PANTHER" id="PTHR11328:SF24">
    <property type="entry name" value="MAJOR FACILITATOR SUPERFAMILY (MFS) PROFILE DOMAIN-CONTAINING PROTEIN"/>
    <property type="match status" value="1"/>
</dbReference>
<dbReference type="AlphaFoldDB" id="A0AAW8U1J7"/>
<keyword evidence="5 6" id="KW-0472">Membrane</keyword>
<feature type="transmembrane region" description="Helical" evidence="6">
    <location>
        <begin position="250"/>
        <end position="274"/>
    </location>
</feature>
<evidence type="ECO:0000256" key="6">
    <source>
        <dbReference type="SAM" id="Phobius"/>
    </source>
</evidence>
<feature type="transmembrane region" description="Helical" evidence="6">
    <location>
        <begin position="202"/>
        <end position="219"/>
    </location>
</feature>
<evidence type="ECO:0000259" key="7">
    <source>
        <dbReference type="PROSITE" id="PS50850"/>
    </source>
</evidence>
<comment type="caution">
    <text evidence="8">The sequence shown here is derived from an EMBL/GenBank/DDBJ whole genome shotgun (WGS) entry which is preliminary data.</text>
</comment>
<keyword evidence="3 6" id="KW-0812">Transmembrane</keyword>
<accession>A0AAW8U1J7</accession>
<dbReference type="CDD" id="cd17332">
    <property type="entry name" value="MFS_MelB_like"/>
    <property type="match status" value="1"/>
</dbReference>